<evidence type="ECO:0000313" key="7">
    <source>
        <dbReference type="EMBL" id="KXB78309.1"/>
    </source>
</evidence>
<gene>
    <name evidence="7" type="ORF">HMPREF3185_00186</name>
</gene>
<dbReference type="GO" id="GO:0016020">
    <property type="term" value="C:membrane"/>
    <property type="evidence" value="ECO:0007669"/>
    <property type="project" value="UniProtKB-SubCell"/>
</dbReference>
<evidence type="ECO:0000256" key="5">
    <source>
        <dbReference type="SAM" id="MobiDB-lite"/>
    </source>
</evidence>
<evidence type="ECO:0000256" key="3">
    <source>
        <dbReference type="ARBA" id="ARBA00022989"/>
    </source>
</evidence>
<dbReference type="GO" id="GO:0009403">
    <property type="term" value="P:toxin biosynthetic process"/>
    <property type="evidence" value="ECO:0007669"/>
    <property type="project" value="InterPro"/>
</dbReference>
<feature type="transmembrane region" description="Helical" evidence="6">
    <location>
        <begin position="60"/>
        <end position="81"/>
    </location>
</feature>
<feature type="transmembrane region" description="Helical" evidence="6">
    <location>
        <begin position="6"/>
        <end position="25"/>
    </location>
</feature>
<keyword evidence="8" id="KW-1185">Reference proteome</keyword>
<protein>
    <submittedName>
        <fullName evidence="7">CvpA family protein</fullName>
    </submittedName>
</protein>
<evidence type="ECO:0000256" key="1">
    <source>
        <dbReference type="ARBA" id="ARBA00004141"/>
    </source>
</evidence>
<dbReference type="OrthoDB" id="1014862at2"/>
<organism evidence="7 8">
    <name type="scientific">Porphyromonas somerae</name>
    <dbReference type="NCBI Taxonomy" id="322095"/>
    <lineage>
        <taxon>Bacteria</taxon>
        <taxon>Pseudomonadati</taxon>
        <taxon>Bacteroidota</taxon>
        <taxon>Bacteroidia</taxon>
        <taxon>Bacteroidales</taxon>
        <taxon>Porphyromonadaceae</taxon>
        <taxon>Porphyromonas</taxon>
    </lineage>
</organism>
<feature type="compositionally biased region" description="Low complexity" evidence="5">
    <location>
        <begin position="177"/>
        <end position="187"/>
    </location>
</feature>
<dbReference type="Pfam" id="PF02674">
    <property type="entry name" value="Colicin_V"/>
    <property type="match status" value="1"/>
</dbReference>
<accession>A0A134BEH2</accession>
<dbReference type="STRING" id="322095.HMPREF3185_00186"/>
<evidence type="ECO:0000256" key="6">
    <source>
        <dbReference type="SAM" id="Phobius"/>
    </source>
</evidence>
<dbReference type="EMBL" id="LSDK01000014">
    <property type="protein sequence ID" value="KXB78309.1"/>
    <property type="molecule type" value="Genomic_DNA"/>
</dbReference>
<keyword evidence="3 6" id="KW-1133">Transmembrane helix</keyword>
<evidence type="ECO:0000256" key="4">
    <source>
        <dbReference type="ARBA" id="ARBA00023136"/>
    </source>
</evidence>
<dbReference type="PATRIC" id="fig|322095.3.peg.186"/>
<evidence type="ECO:0000256" key="2">
    <source>
        <dbReference type="ARBA" id="ARBA00022692"/>
    </source>
</evidence>
<keyword evidence="4 6" id="KW-0472">Membrane</keyword>
<evidence type="ECO:0000313" key="8">
    <source>
        <dbReference type="Proteomes" id="UP000070224"/>
    </source>
</evidence>
<dbReference type="Proteomes" id="UP000070224">
    <property type="component" value="Unassembled WGS sequence"/>
</dbReference>
<keyword evidence="2 6" id="KW-0812">Transmembrane</keyword>
<name>A0A134BEH2_9PORP</name>
<comment type="subcellular location">
    <subcellularLocation>
        <location evidence="1">Membrane</location>
        <topology evidence="1">Multi-pass membrane protein</topology>
    </subcellularLocation>
</comment>
<proteinExistence type="predicted"/>
<dbReference type="RefSeq" id="WP_060934802.1">
    <property type="nucleotide sequence ID" value="NZ_KQ960411.1"/>
</dbReference>
<sequence length="187" mass="19955">MNQLDLFLGAVVLLFALGGLFGGAVRRVIQIAALIIAFREAWRLAPWVESVLGGGDGQSIGGWGFIVPLIAFALIYIGIRLVGNWFSSLTKGTFLSVIDRIVGLVLGLLVGVYLMGYACLLFEGIFPTDSYNASSSTPPTTRQSSYLYPRLIQSVEDIRHAKALLFGDGDSKGTDTEAPAEAAPASK</sequence>
<feature type="region of interest" description="Disordered" evidence="5">
    <location>
        <begin position="167"/>
        <end position="187"/>
    </location>
</feature>
<reference evidence="8" key="1">
    <citation type="submission" date="2016-01" db="EMBL/GenBank/DDBJ databases">
        <authorList>
            <person name="Mitreva M."/>
            <person name="Pepin K.H."/>
            <person name="Mihindukulasuriya K.A."/>
            <person name="Fulton R."/>
            <person name="Fronick C."/>
            <person name="O'Laughlin M."/>
            <person name="Miner T."/>
            <person name="Herter B."/>
            <person name="Rosa B.A."/>
            <person name="Cordes M."/>
            <person name="Tomlinson C."/>
            <person name="Wollam A."/>
            <person name="Palsikar V.B."/>
            <person name="Mardis E.R."/>
            <person name="Wilson R.K."/>
        </authorList>
    </citation>
    <scope>NUCLEOTIDE SEQUENCE [LARGE SCALE GENOMIC DNA]</scope>
    <source>
        <strain evidence="8">KA00683</strain>
    </source>
</reference>
<comment type="caution">
    <text evidence="7">The sequence shown here is derived from an EMBL/GenBank/DDBJ whole genome shotgun (WGS) entry which is preliminary data.</text>
</comment>
<dbReference type="AlphaFoldDB" id="A0A134BEH2"/>
<feature type="transmembrane region" description="Helical" evidence="6">
    <location>
        <begin position="101"/>
        <end position="122"/>
    </location>
</feature>
<dbReference type="InterPro" id="IPR003825">
    <property type="entry name" value="Colicin-V_CvpA"/>
</dbReference>